<dbReference type="Gene3D" id="1.25.40.10">
    <property type="entry name" value="Tetratricopeptide repeat domain"/>
    <property type="match status" value="1"/>
</dbReference>
<protein>
    <submittedName>
        <fullName evidence="4">Tetratricopeptide repeat protein 27</fullName>
    </submittedName>
</protein>
<reference evidence="4 5" key="1">
    <citation type="journal article" date="2015" name="Proc. Natl. Acad. Sci. U.S.A.">
        <title>The resurrection genome of Boea hygrometrica: A blueprint for survival of dehydration.</title>
        <authorList>
            <person name="Xiao L."/>
            <person name="Yang G."/>
            <person name="Zhang L."/>
            <person name="Yang X."/>
            <person name="Zhao S."/>
            <person name="Ji Z."/>
            <person name="Zhou Q."/>
            <person name="Hu M."/>
            <person name="Wang Y."/>
            <person name="Chen M."/>
            <person name="Xu Y."/>
            <person name="Jin H."/>
            <person name="Xiao X."/>
            <person name="Hu G."/>
            <person name="Bao F."/>
            <person name="Hu Y."/>
            <person name="Wan P."/>
            <person name="Li L."/>
            <person name="Deng X."/>
            <person name="Kuang T."/>
            <person name="Xiang C."/>
            <person name="Zhu J.K."/>
            <person name="Oliver M.J."/>
            <person name="He Y."/>
        </authorList>
    </citation>
    <scope>NUCLEOTIDE SEQUENCE [LARGE SCALE GENOMIC DNA]</scope>
    <source>
        <strain evidence="5">cv. XS01</strain>
    </source>
</reference>
<dbReference type="Pfam" id="PF13432">
    <property type="entry name" value="TPR_16"/>
    <property type="match status" value="1"/>
</dbReference>
<dbReference type="PANTHER" id="PTHR16193:SF0">
    <property type="entry name" value="TETRATRICOPEPTIDE REPEAT PROTEIN 27"/>
    <property type="match status" value="1"/>
</dbReference>
<sequence>MAANEQQSNKIQALRHLELRLFRCSLPSDHPAPPPSPTQSSAVSSLLPLINDVVTLIESGQYVQALSSSASQTLFSSLQFGLSESAQQFYSESLPHCANSFLDVNEESWEDTASKALLVVAVAVAALLAFTQCNVTGPQDKLPLLPLVGLQNVKEKAECCSWVQWEAWSVKELMSVGSDLHGNFSNLQYLVFAKTLLMRTKDLLFEKFSSIDGVRTISWWLARVLFLQQRLLDDHSSFVFDLLQVFMHESLCHMGSLENLKDYWGTSDDSSTILSMFHLELGIMELYYGRVDSFRKHFEAAAAISNYNFFVSGSLGFRTVHQVEPKPQLRLVASSNHEDTCASLSHKSNVIDNSPHEQPPETSDVLMTPRFIADMNSCATSEHNVQNHVIATTQLKGIHQAMILANCFSIQKIARHDDLQKWEMAPYIEAIDSQHSSPFILQCFCNIMRIRWESTRGRTKQRALLMMENLVENIRNFPPGVAERIYYCFGVNMPTIPALRKEYGDLLVSCGLIGEAVKVYEDLELWDNLIYCYQLMDKKAAAVELIRARLSENPSDPRLWCSLGDSTNDDTSYEKALEVSGNRSARAFRSLARSAYNRGDYAKSKLLWESAMSLNSMHPEGWFALGAAALKARDVEKALDAFTRAVQLDPDNGEAWNNIACLHMIKKRNKEAFIAFKEALKLKRDSWQMWENYSHVAADIGNFSQALEAVKKVLDMTKKKRVDIELLERIVLDAEGRVSTSPIQSLVLNDDSDHTDSIKVDSIVDQLKESTRFEAESSRTRETEHLINLLGQVLRQIVQSGGTADSWGLYARWHKLKGDLTMCSEALLKQVRSYQGSDLWKDREQFVKFAHASLELCRVYKELALRGSSRKELFTAEMHLKSTIKQAVSFSDTKEYRELTSFLEEVQGSLKATSLPGP</sequence>
<evidence type="ECO:0000313" key="5">
    <source>
        <dbReference type="Proteomes" id="UP000250235"/>
    </source>
</evidence>
<keyword evidence="2 3" id="KW-0802">TPR repeat</keyword>
<evidence type="ECO:0000256" key="1">
    <source>
        <dbReference type="ARBA" id="ARBA00022737"/>
    </source>
</evidence>
<dbReference type="InterPro" id="IPR019734">
    <property type="entry name" value="TPR_rpt"/>
</dbReference>
<evidence type="ECO:0000256" key="3">
    <source>
        <dbReference type="PROSITE-ProRule" id="PRU00339"/>
    </source>
</evidence>
<dbReference type="Pfam" id="PF13181">
    <property type="entry name" value="TPR_8"/>
    <property type="match status" value="1"/>
</dbReference>
<dbReference type="EMBL" id="KQ995380">
    <property type="protein sequence ID" value="KZV46784.1"/>
    <property type="molecule type" value="Genomic_DNA"/>
</dbReference>
<dbReference type="PROSITE" id="PS50293">
    <property type="entry name" value="TPR_REGION"/>
    <property type="match status" value="1"/>
</dbReference>
<organism evidence="4 5">
    <name type="scientific">Dorcoceras hygrometricum</name>
    <dbReference type="NCBI Taxonomy" id="472368"/>
    <lineage>
        <taxon>Eukaryota</taxon>
        <taxon>Viridiplantae</taxon>
        <taxon>Streptophyta</taxon>
        <taxon>Embryophyta</taxon>
        <taxon>Tracheophyta</taxon>
        <taxon>Spermatophyta</taxon>
        <taxon>Magnoliopsida</taxon>
        <taxon>eudicotyledons</taxon>
        <taxon>Gunneridae</taxon>
        <taxon>Pentapetalae</taxon>
        <taxon>asterids</taxon>
        <taxon>lamiids</taxon>
        <taxon>Lamiales</taxon>
        <taxon>Gesneriaceae</taxon>
        <taxon>Didymocarpoideae</taxon>
        <taxon>Trichosporeae</taxon>
        <taxon>Loxocarpinae</taxon>
        <taxon>Dorcoceras</taxon>
    </lineage>
</organism>
<keyword evidence="1" id="KW-0677">Repeat</keyword>
<proteinExistence type="predicted"/>
<evidence type="ECO:0000313" key="4">
    <source>
        <dbReference type="EMBL" id="KZV46784.1"/>
    </source>
</evidence>
<dbReference type="Proteomes" id="UP000250235">
    <property type="component" value="Unassembled WGS sequence"/>
</dbReference>
<accession>A0A2Z7CQ76</accession>
<dbReference type="PANTHER" id="PTHR16193">
    <property type="entry name" value="TETRATRICOPEPTIDE REPEAT PROTEIN 27"/>
    <property type="match status" value="1"/>
</dbReference>
<dbReference type="PROSITE" id="PS50005">
    <property type="entry name" value="TPR"/>
    <property type="match status" value="1"/>
</dbReference>
<dbReference type="SMART" id="SM00028">
    <property type="entry name" value="TPR"/>
    <property type="match status" value="5"/>
</dbReference>
<dbReference type="InterPro" id="IPR011990">
    <property type="entry name" value="TPR-like_helical_dom_sf"/>
</dbReference>
<dbReference type="SUPFAM" id="SSF48452">
    <property type="entry name" value="TPR-like"/>
    <property type="match status" value="2"/>
</dbReference>
<dbReference type="OrthoDB" id="1936594at2759"/>
<keyword evidence="5" id="KW-1185">Reference proteome</keyword>
<dbReference type="InterPro" id="IPR044244">
    <property type="entry name" value="TTC27/Emw1"/>
</dbReference>
<dbReference type="AlphaFoldDB" id="A0A2Z7CQ76"/>
<evidence type="ECO:0000256" key="2">
    <source>
        <dbReference type="ARBA" id="ARBA00022803"/>
    </source>
</evidence>
<name>A0A2Z7CQ76_9LAMI</name>
<feature type="repeat" description="TPR" evidence="3">
    <location>
        <begin position="619"/>
        <end position="652"/>
    </location>
</feature>
<gene>
    <name evidence="4" type="ORF">F511_15344</name>
</gene>